<keyword evidence="1" id="KW-0812">Transmembrane</keyword>
<evidence type="ECO:0000256" key="1">
    <source>
        <dbReference type="SAM" id="Phobius"/>
    </source>
</evidence>
<keyword evidence="1" id="KW-0472">Membrane</keyword>
<dbReference type="Proteomes" id="UP000681075">
    <property type="component" value="Unassembled WGS sequence"/>
</dbReference>
<organism evidence="2 3">
    <name type="scientific">Roseiterribacter gracilis</name>
    <dbReference type="NCBI Taxonomy" id="2812848"/>
    <lineage>
        <taxon>Bacteria</taxon>
        <taxon>Pseudomonadati</taxon>
        <taxon>Pseudomonadota</taxon>
        <taxon>Alphaproteobacteria</taxon>
        <taxon>Rhodospirillales</taxon>
        <taxon>Roseiterribacteraceae</taxon>
        <taxon>Roseiterribacter</taxon>
    </lineage>
</organism>
<feature type="transmembrane region" description="Helical" evidence="1">
    <location>
        <begin position="153"/>
        <end position="172"/>
    </location>
</feature>
<comment type="caution">
    <text evidence="2">The sequence shown here is derived from an EMBL/GenBank/DDBJ whole genome shotgun (WGS) entry which is preliminary data.</text>
</comment>
<proteinExistence type="predicted"/>
<protein>
    <recommendedName>
        <fullName evidence="4">Diguanylate cyclase</fullName>
    </recommendedName>
</protein>
<feature type="transmembrane region" description="Helical" evidence="1">
    <location>
        <begin position="71"/>
        <end position="94"/>
    </location>
</feature>
<gene>
    <name evidence="2" type="ORF">TMPK1_21040</name>
</gene>
<feature type="transmembrane region" description="Helical" evidence="1">
    <location>
        <begin position="46"/>
        <end position="65"/>
    </location>
</feature>
<keyword evidence="3" id="KW-1185">Reference proteome</keyword>
<feature type="transmembrane region" description="Helical" evidence="1">
    <location>
        <begin position="6"/>
        <end position="26"/>
    </location>
</feature>
<evidence type="ECO:0000313" key="3">
    <source>
        <dbReference type="Proteomes" id="UP000681075"/>
    </source>
</evidence>
<dbReference type="EMBL" id="BOPV01000001">
    <property type="protein sequence ID" value="GIL39867.1"/>
    <property type="molecule type" value="Genomic_DNA"/>
</dbReference>
<reference evidence="2" key="1">
    <citation type="submission" date="2021-02" db="EMBL/GenBank/DDBJ databases">
        <title>Genome sequence of Rhodospirillales sp. strain TMPK1 isolated from soil.</title>
        <authorList>
            <person name="Nakai R."/>
            <person name="Kusada H."/>
            <person name="Tamaki H."/>
        </authorList>
    </citation>
    <scope>NUCLEOTIDE SEQUENCE</scope>
    <source>
        <strain evidence="2">TMPK1</strain>
    </source>
</reference>
<dbReference type="AlphaFoldDB" id="A0A8S8XEM7"/>
<dbReference type="RefSeq" id="WP_420242986.1">
    <property type="nucleotide sequence ID" value="NZ_BOPV01000001.1"/>
</dbReference>
<accession>A0A8S8XEM7</accession>
<name>A0A8S8XEM7_9PROT</name>
<evidence type="ECO:0008006" key="4">
    <source>
        <dbReference type="Google" id="ProtNLM"/>
    </source>
</evidence>
<keyword evidence="1" id="KW-1133">Transmembrane helix</keyword>
<evidence type="ECO:0000313" key="2">
    <source>
        <dbReference type="EMBL" id="GIL39867.1"/>
    </source>
</evidence>
<sequence>MTSPSDAIVLLLLYVMLPLWVAVGFADYLCHRASSIETTAGPKESWLHLAGLTELGIPLLLAMFFEINALVLAVMIAGLIAHEVTIIWDVAYAYGRRVITPTEQHVHTGLEVLPFTAFLLILPLHWDQFCAMFGFGPAQAQWALVARPEKLPLTYVMIALGSALLFDILPFVEELVRGLRVRHSAVRQR</sequence>